<dbReference type="AlphaFoldDB" id="A0A8J3SWS0"/>
<dbReference type="NCBIfam" id="NF038150">
    <property type="entry name" value="lanthi_synth_IV"/>
    <property type="match status" value="1"/>
</dbReference>
<evidence type="ECO:0000256" key="5">
    <source>
        <dbReference type="ARBA" id="ARBA00022777"/>
    </source>
</evidence>
<feature type="binding site" evidence="9">
    <location>
        <position position="830"/>
    </location>
    <ligand>
        <name>Zn(2+)</name>
        <dbReference type="ChEBI" id="CHEBI:29105"/>
    </ligand>
</feature>
<dbReference type="Gene3D" id="3.30.200.20">
    <property type="entry name" value="Phosphorylase Kinase, domain 1"/>
    <property type="match status" value="1"/>
</dbReference>
<evidence type="ECO:0000256" key="6">
    <source>
        <dbReference type="ARBA" id="ARBA00022840"/>
    </source>
</evidence>
<dbReference type="PROSITE" id="PS50011">
    <property type="entry name" value="PROTEIN_KINASE_DOM"/>
    <property type="match status" value="1"/>
</dbReference>
<dbReference type="InterPro" id="IPR007822">
    <property type="entry name" value="LANC-like"/>
</dbReference>
<dbReference type="Pfam" id="PF25816">
    <property type="entry name" value="RamC_N"/>
    <property type="match status" value="1"/>
</dbReference>
<comment type="catalytic activity">
    <reaction evidence="7">
        <text>L-threonyl-[protein] + ATP = O-phospho-L-threonyl-[protein] + ADP + H(+)</text>
        <dbReference type="Rhea" id="RHEA:46608"/>
        <dbReference type="Rhea" id="RHEA-COMP:11060"/>
        <dbReference type="Rhea" id="RHEA-COMP:11605"/>
        <dbReference type="ChEBI" id="CHEBI:15378"/>
        <dbReference type="ChEBI" id="CHEBI:30013"/>
        <dbReference type="ChEBI" id="CHEBI:30616"/>
        <dbReference type="ChEBI" id="CHEBI:61977"/>
        <dbReference type="ChEBI" id="CHEBI:456216"/>
        <dbReference type="EC" id="2.7.11.1"/>
    </reaction>
</comment>
<dbReference type="Pfam" id="PF05147">
    <property type="entry name" value="LANC_like"/>
    <property type="match status" value="1"/>
</dbReference>
<comment type="catalytic activity">
    <reaction evidence="8">
        <text>L-seryl-[protein] + ATP = O-phospho-L-seryl-[protein] + ADP + H(+)</text>
        <dbReference type="Rhea" id="RHEA:17989"/>
        <dbReference type="Rhea" id="RHEA-COMP:9863"/>
        <dbReference type="Rhea" id="RHEA-COMP:11604"/>
        <dbReference type="ChEBI" id="CHEBI:15378"/>
        <dbReference type="ChEBI" id="CHEBI:29999"/>
        <dbReference type="ChEBI" id="CHEBI:30616"/>
        <dbReference type="ChEBI" id="CHEBI:83421"/>
        <dbReference type="ChEBI" id="CHEBI:456216"/>
        <dbReference type="EC" id="2.7.11.1"/>
    </reaction>
</comment>
<dbReference type="SUPFAM" id="SSF56112">
    <property type="entry name" value="Protein kinase-like (PK-like)"/>
    <property type="match status" value="1"/>
</dbReference>
<comment type="caution">
    <text evidence="12">The sequence shown here is derived from an EMBL/GenBank/DDBJ whole genome shotgun (WGS) entry which is preliminary data.</text>
</comment>
<feature type="region of interest" description="Disordered" evidence="10">
    <location>
        <begin position="502"/>
        <end position="521"/>
    </location>
</feature>
<dbReference type="SUPFAM" id="SSF158745">
    <property type="entry name" value="LanC-like"/>
    <property type="match status" value="1"/>
</dbReference>
<dbReference type="InterPro" id="IPR000719">
    <property type="entry name" value="Prot_kinase_dom"/>
</dbReference>
<keyword evidence="9" id="KW-0862">Zinc</keyword>
<dbReference type="GO" id="GO:0004674">
    <property type="term" value="F:protein serine/threonine kinase activity"/>
    <property type="evidence" value="ECO:0007669"/>
    <property type="project" value="UniProtKB-KW"/>
</dbReference>
<evidence type="ECO:0000256" key="10">
    <source>
        <dbReference type="SAM" id="MobiDB-lite"/>
    </source>
</evidence>
<evidence type="ECO:0000256" key="2">
    <source>
        <dbReference type="ARBA" id="ARBA00022527"/>
    </source>
</evidence>
<keyword evidence="4" id="KW-0547">Nucleotide-binding</keyword>
<protein>
    <recommendedName>
        <fullName evidence="1">non-specific serine/threonine protein kinase</fullName>
        <ecNumber evidence="1">2.7.11.1</ecNumber>
    </recommendedName>
</protein>
<dbReference type="Gene3D" id="1.50.10.20">
    <property type="match status" value="1"/>
</dbReference>
<evidence type="ECO:0000256" key="1">
    <source>
        <dbReference type="ARBA" id="ARBA00012513"/>
    </source>
</evidence>
<keyword evidence="13" id="KW-1185">Reference proteome</keyword>
<proteinExistence type="predicted"/>
<dbReference type="EMBL" id="BOOK01000027">
    <property type="protein sequence ID" value="GII01648.1"/>
    <property type="molecule type" value="Genomic_DNA"/>
</dbReference>
<dbReference type="SMART" id="SM00220">
    <property type="entry name" value="S_TKc"/>
    <property type="match status" value="1"/>
</dbReference>
<dbReference type="InterPro" id="IPR058053">
    <property type="entry name" value="RamC_C"/>
</dbReference>
<gene>
    <name evidence="12" type="ORF">Pta02_36560</name>
</gene>
<evidence type="ECO:0000256" key="8">
    <source>
        <dbReference type="ARBA" id="ARBA00048679"/>
    </source>
</evidence>
<dbReference type="PANTHER" id="PTHR24363:SF0">
    <property type="entry name" value="SERINE_THREONINE KINASE LIKE DOMAIN CONTAINING 1"/>
    <property type="match status" value="1"/>
</dbReference>
<dbReference type="GO" id="GO:0005524">
    <property type="term" value="F:ATP binding"/>
    <property type="evidence" value="ECO:0007669"/>
    <property type="project" value="UniProtKB-KW"/>
</dbReference>
<dbReference type="Gene3D" id="1.10.510.10">
    <property type="entry name" value="Transferase(Phosphotransferase) domain 1"/>
    <property type="match status" value="1"/>
</dbReference>
<feature type="compositionally biased region" description="Basic and acidic residues" evidence="10">
    <location>
        <begin position="936"/>
        <end position="947"/>
    </location>
</feature>
<evidence type="ECO:0000256" key="7">
    <source>
        <dbReference type="ARBA" id="ARBA00047899"/>
    </source>
</evidence>
<sequence length="947" mass="100467">MKSCPHDRAVLRDIVTAELGRADARDWSVIEAHPWCTVTPRAYPMPAQGWKLHVSATMLSAPVVLSRVCRVLAAAGSAFKFPARLDDYWALLEPHCSRAQAGKFVTVYPRDDAEAVRLAALLDEATLGLPGPVILSDRPYRAGGIVHYRYGAFGGYKVLGNDGCYEIRLRSPEGRFVLDERRPRFSPPAFATCPFETPAKAAGRPSPAAVTLNGRFVVREAVRHANRGGVYLAEDTATGRQVVIKEGRPHACADLGGRDARDRIALERSNLERLAETAAVPAVVDFFEQGGHVFLAEEFLPGLTLQRWSDGNAGPLGENGFGNAAAAVLPIARRLVGLLKAVHGRGHTFGDLSPGNVMLLPGGELRLVDLEHASVPGATVMVGGTKGYLAPELAGYVGAFRPAPDPSADLYGLGALLYFLSVAAHPDPPAAQVAPASQAPQDPSWTAAVAADNPTLALLLPLVEGLTAIGPERRWSLGRCERFLSGLVPDPALPDAATVPGPTLPDTTAVPGPALSDGAAPRRTDDLIDRLIGDGIGHLVSAVDGRDRGLSPWSDAADGIETDPCSVNGGAPGLLAVLTQATAVAQTAGAVAALSGWLRRRLEAEDAWPPGLYFGRSGAVWALHDAAEAIGDPGLARFAVRAAHRLPAEHPGPDLTHGLAGCGMAVLRVALGSHDPALREHATAVFRNLHDARSHLDGHPRWPTPEDFDSGLAGADHVGFAHGIAGIGTALLQASRVLNRRDWAVTVDGIARALYAYAEVDGDTAWWPTLRGAPETARPRRPHWCSGSSGVGSFLVRYWKATGDPLALDLARRAATAVHRTRRQSGTVPCHGLAGDGEFLLDMAAFTGDDRHHRQALDLAGCLVSRAAHHSGRLLVPGLDDRFSPTFLGGTAGTVAFLLRLRHRLPRLWMPDDAPGSPLPSRDGEDTGPHRAAPAIRKEVNDHVLRR</sequence>
<keyword evidence="9" id="KW-0479">Metal-binding</keyword>
<evidence type="ECO:0000259" key="11">
    <source>
        <dbReference type="PROSITE" id="PS50011"/>
    </source>
</evidence>
<evidence type="ECO:0000313" key="12">
    <source>
        <dbReference type="EMBL" id="GII01648.1"/>
    </source>
</evidence>
<dbReference type="GO" id="GO:0046872">
    <property type="term" value="F:metal ion binding"/>
    <property type="evidence" value="ECO:0007669"/>
    <property type="project" value="UniProtKB-KW"/>
</dbReference>
<dbReference type="SMART" id="SM01260">
    <property type="entry name" value="LANC_like"/>
    <property type="match status" value="1"/>
</dbReference>
<keyword evidence="3" id="KW-0808">Transferase</keyword>
<evidence type="ECO:0000313" key="13">
    <source>
        <dbReference type="Proteomes" id="UP000634476"/>
    </source>
</evidence>
<dbReference type="PANTHER" id="PTHR24363">
    <property type="entry name" value="SERINE/THREONINE PROTEIN KINASE"/>
    <property type="match status" value="1"/>
</dbReference>
<feature type="region of interest" description="Disordered" evidence="10">
    <location>
        <begin position="910"/>
        <end position="947"/>
    </location>
</feature>
<organism evidence="12 13">
    <name type="scientific">Planobispora takensis</name>
    <dbReference type="NCBI Taxonomy" id="1367882"/>
    <lineage>
        <taxon>Bacteria</taxon>
        <taxon>Bacillati</taxon>
        <taxon>Actinomycetota</taxon>
        <taxon>Actinomycetes</taxon>
        <taxon>Streptosporangiales</taxon>
        <taxon>Streptosporangiaceae</taxon>
        <taxon>Planobispora</taxon>
    </lineage>
</organism>
<dbReference type="EC" id="2.7.11.1" evidence="1"/>
<feature type="binding site" evidence="9">
    <location>
        <position position="831"/>
    </location>
    <ligand>
        <name>Zn(2+)</name>
        <dbReference type="ChEBI" id="CHEBI:29105"/>
    </ligand>
</feature>
<evidence type="ECO:0000256" key="4">
    <source>
        <dbReference type="ARBA" id="ARBA00022741"/>
    </source>
</evidence>
<feature type="binding site" evidence="9">
    <location>
        <position position="785"/>
    </location>
    <ligand>
        <name>Zn(2+)</name>
        <dbReference type="ChEBI" id="CHEBI:29105"/>
    </ligand>
</feature>
<dbReference type="InterPro" id="IPR011009">
    <property type="entry name" value="Kinase-like_dom_sf"/>
</dbReference>
<feature type="domain" description="Protein kinase" evidence="11">
    <location>
        <begin position="216"/>
        <end position="484"/>
    </location>
</feature>
<dbReference type="GO" id="GO:0031179">
    <property type="term" value="P:peptide modification"/>
    <property type="evidence" value="ECO:0007669"/>
    <property type="project" value="InterPro"/>
</dbReference>
<dbReference type="Pfam" id="PF00069">
    <property type="entry name" value="Pkinase"/>
    <property type="match status" value="1"/>
</dbReference>
<keyword evidence="5 12" id="KW-0418">Kinase</keyword>
<accession>A0A8J3SWS0</accession>
<evidence type="ECO:0000256" key="3">
    <source>
        <dbReference type="ARBA" id="ARBA00022679"/>
    </source>
</evidence>
<dbReference type="InterPro" id="IPR057929">
    <property type="entry name" value="RamC_N"/>
</dbReference>
<keyword evidence="6" id="KW-0067">ATP-binding</keyword>
<dbReference type="RefSeq" id="WP_203876025.1">
    <property type="nucleotide sequence ID" value="NZ_BOOK01000027.1"/>
</dbReference>
<evidence type="ECO:0000256" key="9">
    <source>
        <dbReference type="PIRSR" id="PIRSR607822-1"/>
    </source>
</evidence>
<keyword evidence="2 12" id="KW-0723">Serine/threonine-protein kinase</keyword>
<dbReference type="PRINTS" id="PR01950">
    <property type="entry name" value="LANCSUPER"/>
</dbReference>
<dbReference type="CDD" id="cd04791">
    <property type="entry name" value="LanC_SerThrkinase"/>
    <property type="match status" value="1"/>
</dbReference>
<name>A0A8J3SWS0_9ACTN</name>
<reference evidence="12" key="1">
    <citation type="submission" date="2021-01" db="EMBL/GenBank/DDBJ databases">
        <title>Whole genome shotgun sequence of Planobispora takensis NBRC 109077.</title>
        <authorList>
            <person name="Komaki H."/>
            <person name="Tamura T."/>
        </authorList>
    </citation>
    <scope>NUCLEOTIDE SEQUENCE</scope>
    <source>
        <strain evidence="12">NBRC 109077</strain>
    </source>
</reference>
<dbReference type="Proteomes" id="UP000634476">
    <property type="component" value="Unassembled WGS sequence"/>
</dbReference>